<comment type="similarity">
    <text evidence="1 2">Belongs to the pirin family.</text>
</comment>
<keyword evidence="6" id="KW-1185">Reference proteome</keyword>
<proteinExistence type="inferred from homology"/>
<dbReference type="PANTHER" id="PTHR43212:SF3">
    <property type="entry name" value="QUERCETIN 2,3-DIOXYGENASE"/>
    <property type="match status" value="1"/>
</dbReference>
<dbReference type="InterPro" id="IPR014710">
    <property type="entry name" value="RmlC-like_jellyroll"/>
</dbReference>
<dbReference type="CDD" id="cd02910">
    <property type="entry name" value="cupin_Yhhw_N"/>
    <property type="match status" value="1"/>
</dbReference>
<dbReference type="EC" id="1.13.11.24" evidence="5"/>
<dbReference type="EMBL" id="JAUTBA010000001">
    <property type="protein sequence ID" value="MDQ1149410.1"/>
    <property type="molecule type" value="Genomic_DNA"/>
</dbReference>
<dbReference type="Pfam" id="PF02678">
    <property type="entry name" value="Pirin"/>
    <property type="match status" value="1"/>
</dbReference>
<dbReference type="Pfam" id="PF17954">
    <property type="entry name" value="Pirin_C_2"/>
    <property type="match status" value="1"/>
</dbReference>
<organism evidence="5 6">
    <name type="scientific">Sphingobacterium zeae</name>
    <dbReference type="NCBI Taxonomy" id="1776859"/>
    <lineage>
        <taxon>Bacteria</taxon>
        <taxon>Pseudomonadati</taxon>
        <taxon>Bacteroidota</taxon>
        <taxon>Sphingobacteriia</taxon>
        <taxon>Sphingobacteriales</taxon>
        <taxon>Sphingobacteriaceae</taxon>
        <taxon>Sphingobacterium</taxon>
    </lineage>
</organism>
<dbReference type="SUPFAM" id="SSF51182">
    <property type="entry name" value="RmlC-like cupins"/>
    <property type="match status" value="1"/>
</dbReference>
<dbReference type="GO" id="GO:0008127">
    <property type="term" value="F:quercetin 2,3-dioxygenase activity"/>
    <property type="evidence" value="ECO:0007669"/>
    <property type="project" value="UniProtKB-EC"/>
</dbReference>
<evidence type="ECO:0000259" key="3">
    <source>
        <dbReference type="Pfam" id="PF02678"/>
    </source>
</evidence>
<dbReference type="InterPro" id="IPR003829">
    <property type="entry name" value="Pirin_N_dom"/>
</dbReference>
<gene>
    <name evidence="5" type="ORF">QE382_001394</name>
</gene>
<dbReference type="InterPro" id="IPR041602">
    <property type="entry name" value="Quercetinase_C"/>
</dbReference>
<dbReference type="InterPro" id="IPR011051">
    <property type="entry name" value="RmlC_Cupin_sf"/>
</dbReference>
<evidence type="ECO:0000259" key="4">
    <source>
        <dbReference type="Pfam" id="PF17954"/>
    </source>
</evidence>
<protein>
    <submittedName>
        <fullName evidence="5">Redox-sensitive bicupin YhaK (Pirin superfamily)</fullName>
        <ecNumber evidence="5">1.13.11.24</ecNumber>
    </submittedName>
</protein>
<dbReference type="RefSeq" id="WP_307185251.1">
    <property type="nucleotide sequence ID" value="NZ_JAUTBA010000001.1"/>
</dbReference>
<comment type="caution">
    <text evidence="5">The sequence shown here is derived from an EMBL/GenBank/DDBJ whole genome shotgun (WGS) entry which is preliminary data.</text>
</comment>
<feature type="domain" description="Pirin N-terminal" evidence="3">
    <location>
        <begin position="62"/>
        <end position="173"/>
    </location>
</feature>
<feature type="domain" description="Quercetin 2,3-dioxygenase C-terminal cupin" evidence="4">
    <location>
        <begin position="201"/>
        <end position="287"/>
    </location>
</feature>
<dbReference type="InterPro" id="IPR012093">
    <property type="entry name" value="Pirin"/>
</dbReference>
<evidence type="ECO:0000313" key="6">
    <source>
        <dbReference type="Proteomes" id="UP001244640"/>
    </source>
</evidence>
<name>A0ABU0U398_9SPHI</name>
<sequence length="292" mass="32911">MNKQNFIKKGLLGSGIFTSKESSADILKNDIDEIGPLETLNVEDTSYLSDKLENHSVLHKANTRGHADHGWLQSNHTFSFANYHNPERMHFGVLRVLNDDTVAAGRGFGKHPHDNMEIISIPLEGDLEHEDSMGNKAIIRKGDIQIMSAGTGIIHSEYNKNTDQLVKFLQIWVYPNQRNVSPRYDQITLDIAQRQNKFQQIISPNPEDEGVWIHQDAWFSMGHFDKDVQTKYQIKKAGNGVYIFVIKGSVIAEGQPLETKDGLGIWDVAEINLKVTSADTEILLMDISMVLD</sequence>
<dbReference type="PANTHER" id="PTHR43212">
    <property type="entry name" value="QUERCETIN 2,3-DIOXYGENASE"/>
    <property type="match status" value="1"/>
</dbReference>
<dbReference type="Proteomes" id="UP001244640">
    <property type="component" value="Unassembled WGS sequence"/>
</dbReference>
<reference evidence="5 6" key="1">
    <citation type="submission" date="2023-07" db="EMBL/GenBank/DDBJ databases">
        <title>Functional and genomic diversity of the sorghum phyllosphere microbiome.</title>
        <authorList>
            <person name="Shade A."/>
        </authorList>
    </citation>
    <scope>NUCLEOTIDE SEQUENCE [LARGE SCALE GENOMIC DNA]</scope>
    <source>
        <strain evidence="5 6">SORGH_AS_0892</strain>
    </source>
</reference>
<evidence type="ECO:0000256" key="2">
    <source>
        <dbReference type="RuleBase" id="RU003457"/>
    </source>
</evidence>
<evidence type="ECO:0000313" key="5">
    <source>
        <dbReference type="EMBL" id="MDQ1149410.1"/>
    </source>
</evidence>
<evidence type="ECO:0000256" key="1">
    <source>
        <dbReference type="ARBA" id="ARBA00008416"/>
    </source>
</evidence>
<accession>A0ABU0U398</accession>
<dbReference type="Gene3D" id="2.60.120.10">
    <property type="entry name" value="Jelly Rolls"/>
    <property type="match status" value="2"/>
</dbReference>
<keyword evidence="5" id="KW-0560">Oxidoreductase</keyword>